<name>A0A974P987_9BACL</name>
<evidence type="ECO:0000256" key="1">
    <source>
        <dbReference type="ARBA" id="ARBA00004651"/>
    </source>
</evidence>
<dbReference type="PANTHER" id="PTHR30572">
    <property type="entry name" value="MEMBRANE COMPONENT OF TRANSPORTER-RELATED"/>
    <property type="match status" value="1"/>
</dbReference>
<protein>
    <submittedName>
        <fullName evidence="10">FtsX-like permease family protein</fullName>
    </submittedName>
</protein>
<proteinExistence type="inferred from homology"/>
<dbReference type="InterPro" id="IPR050250">
    <property type="entry name" value="Macrolide_Exporter_MacB"/>
</dbReference>
<evidence type="ECO:0000259" key="8">
    <source>
        <dbReference type="Pfam" id="PF02687"/>
    </source>
</evidence>
<accession>A0A974P987</accession>
<feature type="transmembrane region" description="Helical" evidence="7">
    <location>
        <begin position="20"/>
        <end position="42"/>
    </location>
</feature>
<evidence type="ECO:0000313" key="11">
    <source>
        <dbReference type="Proteomes" id="UP000595841"/>
    </source>
</evidence>
<dbReference type="GO" id="GO:0022857">
    <property type="term" value="F:transmembrane transporter activity"/>
    <property type="evidence" value="ECO:0007669"/>
    <property type="project" value="TreeGrafter"/>
</dbReference>
<organism evidence="10 11">
    <name type="scientific">Paenibacillus sonchi</name>
    <dbReference type="NCBI Taxonomy" id="373687"/>
    <lineage>
        <taxon>Bacteria</taxon>
        <taxon>Bacillati</taxon>
        <taxon>Bacillota</taxon>
        <taxon>Bacilli</taxon>
        <taxon>Bacillales</taxon>
        <taxon>Paenibacillaceae</taxon>
        <taxon>Paenibacillus</taxon>
        <taxon>Paenibacillus sonchi group</taxon>
    </lineage>
</organism>
<dbReference type="KEGG" id="pson:JI735_20740"/>
<feature type="transmembrane region" description="Helical" evidence="7">
    <location>
        <begin position="424"/>
        <end position="442"/>
    </location>
</feature>
<dbReference type="Proteomes" id="UP000595841">
    <property type="component" value="Chromosome"/>
</dbReference>
<evidence type="ECO:0000256" key="5">
    <source>
        <dbReference type="ARBA" id="ARBA00023136"/>
    </source>
</evidence>
<dbReference type="EMBL" id="CP068595">
    <property type="protein sequence ID" value="QQZ59123.1"/>
    <property type="molecule type" value="Genomic_DNA"/>
</dbReference>
<keyword evidence="4 7" id="KW-1133">Transmembrane helix</keyword>
<dbReference type="PROSITE" id="PS51257">
    <property type="entry name" value="PROKAR_LIPOPROTEIN"/>
    <property type="match status" value="1"/>
</dbReference>
<dbReference type="GO" id="GO:0005886">
    <property type="term" value="C:plasma membrane"/>
    <property type="evidence" value="ECO:0007669"/>
    <property type="project" value="UniProtKB-SubCell"/>
</dbReference>
<feature type="domain" description="MacB-like periplasmic core" evidence="9">
    <location>
        <begin position="21"/>
        <end position="295"/>
    </location>
</feature>
<evidence type="ECO:0000256" key="4">
    <source>
        <dbReference type="ARBA" id="ARBA00022989"/>
    </source>
</evidence>
<feature type="domain" description="ABC3 transporter permease C-terminal" evidence="8">
    <location>
        <begin position="324"/>
        <end position="448"/>
    </location>
</feature>
<evidence type="ECO:0000256" key="7">
    <source>
        <dbReference type="SAM" id="Phobius"/>
    </source>
</evidence>
<evidence type="ECO:0000313" key="10">
    <source>
        <dbReference type="EMBL" id="QQZ59123.1"/>
    </source>
</evidence>
<feature type="transmembrane region" description="Helical" evidence="7">
    <location>
        <begin position="364"/>
        <end position="391"/>
    </location>
</feature>
<comment type="similarity">
    <text evidence="6">Belongs to the ABC-4 integral membrane protein family.</text>
</comment>
<dbReference type="PANTHER" id="PTHR30572:SF4">
    <property type="entry name" value="ABC TRANSPORTER PERMEASE YTRF"/>
    <property type="match status" value="1"/>
</dbReference>
<dbReference type="RefSeq" id="WP_039834260.1">
    <property type="nucleotide sequence ID" value="NZ_CP068595.1"/>
</dbReference>
<dbReference type="Pfam" id="PF02687">
    <property type="entry name" value="FtsX"/>
    <property type="match status" value="1"/>
</dbReference>
<keyword evidence="3 7" id="KW-0812">Transmembrane</keyword>
<keyword evidence="2" id="KW-1003">Cell membrane</keyword>
<keyword evidence="5 7" id="KW-0472">Membrane</keyword>
<dbReference type="Pfam" id="PF12704">
    <property type="entry name" value="MacB_PCD"/>
    <property type="match status" value="1"/>
</dbReference>
<comment type="subcellular location">
    <subcellularLocation>
        <location evidence="1">Cell membrane</location>
        <topology evidence="1">Multi-pass membrane protein</topology>
    </subcellularLocation>
</comment>
<gene>
    <name evidence="10" type="ORF">JI735_20740</name>
</gene>
<sequence length="456" mass="49886">MRISDITSLAWDQIKRRKVVTSLCMTGISIGCASLIVAMSIGESAQQFSLDQMNRNFKMNEITVKPNAGIAIKSSAKSEKGNFDRGRLTEQKVEIIKKLQHVTAVAPFMEVQNLEMITIDNKSTYVEVIGTDLRSLTGFDKTFLKGGPSDAVGTVVLNSGATLGLMDAETVKIMMERLQGDPFNDSLIRQFNIMERAPANLFQQQVQYQYYDMGSNKSITSSSLRVAGILKQPRGVRAEEAAYDKKAYVSIETAQLLSEQLRLRGDSSELKGYDSLLVRVDNQDYVKQVEAQIQKLILTTETNLFHQVEVNEKFNMIKKMALGIGLFILVIASISIIVAMTMSTHQRRRQIGIMKVLGSNLWQIRNLFIAEAALLGLLGGVIGVLISYLSLSGVNELLTTPSVIPLGASMTGMTIVLSSKSIPLGIAFAVMTGVISGIYPAISASNTNALVAIKKD</sequence>
<reference evidence="10 11" key="1">
    <citation type="submission" date="2021-01" db="EMBL/GenBank/DDBJ databases">
        <title>Whole genome sequence of Paenibacillus sonchi LMG 24727 for comparative genomics.</title>
        <authorList>
            <person name="Lee G."/>
            <person name="Kim M.-J."/>
            <person name="Lim K."/>
            <person name="Shin J.-H."/>
        </authorList>
    </citation>
    <scope>NUCLEOTIDE SEQUENCE [LARGE SCALE GENOMIC DNA]</scope>
    <source>
        <strain evidence="10 11">LMG 24727</strain>
    </source>
</reference>
<dbReference type="InterPro" id="IPR025857">
    <property type="entry name" value="MacB_PCD"/>
</dbReference>
<evidence type="ECO:0000256" key="6">
    <source>
        <dbReference type="ARBA" id="ARBA00038076"/>
    </source>
</evidence>
<evidence type="ECO:0000259" key="9">
    <source>
        <dbReference type="Pfam" id="PF12704"/>
    </source>
</evidence>
<evidence type="ECO:0000256" key="3">
    <source>
        <dbReference type="ARBA" id="ARBA00022692"/>
    </source>
</evidence>
<dbReference type="AlphaFoldDB" id="A0A974P987"/>
<dbReference type="InterPro" id="IPR003838">
    <property type="entry name" value="ABC3_permease_C"/>
</dbReference>
<feature type="transmembrane region" description="Helical" evidence="7">
    <location>
        <begin position="320"/>
        <end position="343"/>
    </location>
</feature>
<evidence type="ECO:0000256" key="2">
    <source>
        <dbReference type="ARBA" id="ARBA00022475"/>
    </source>
</evidence>
<keyword evidence="11" id="KW-1185">Reference proteome</keyword>